<evidence type="ECO:0000313" key="1">
    <source>
        <dbReference type="EMBL" id="KAE9612126.1"/>
    </source>
</evidence>
<sequence length="60" mass="7008">MPTSGALDRVAQKLKLPFIVYLDNKDHVLVGRSHDRVSHHLLHEELLRSWRNVLHFLGQN</sequence>
<proteinExistence type="predicted"/>
<accession>A0A6A4QF91</accession>
<reference evidence="2" key="1">
    <citation type="journal article" date="2020" name="Nat. Commun.">
        <title>Genome sequence of the cluster root forming white lupin.</title>
        <authorList>
            <person name="Hufnagel B."/>
            <person name="Marques A."/>
            <person name="Soriano A."/>
            <person name="Marques L."/>
            <person name="Divol F."/>
            <person name="Doumas P."/>
            <person name="Sallet E."/>
            <person name="Mancinotti D."/>
            <person name="Carrere S."/>
            <person name="Marande W."/>
            <person name="Arribat S."/>
            <person name="Keller J."/>
            <person name="Huneau C."/>
            <person name="Blein T."/>
            <person name="Aime D."/>
            <person name="Laguerre M."/>
            <person name="Taylor J."/>
            <person name="Schubert V."/>
            <person name="Nelson M."/>
            <person name="Geu-Flores F."/>
            <person name="Crespi M."/>
            <person name="Gallardo-Guerrero K."/>
            <person name="Delaux P.-M."/>
            <person name="Salse J."/>
            <person name="Berges H."/>
            <person name="Guyot R."/>
            <person name="Gouzy J."/>
            <person name="Peret B."/>
        </authorList>
    </citation>
    <scope>NUCLEOTIDE SEQUENCE [LARGE SCALE GENOMIC DNA]</scope>
    <source>
        <strain evidence="2">cv. Amiga</strain>
    </source>
</reference>
<organism evidence="1 2">
    <name type="scientific">Lupinus albus</name>
    <name type="common">White lupine</name>
    <name type="synonym">Lupinus termis</name>
    <dbReference type="NCBI Taxonomy" id="3870"/>
    <lineage>
        <taxon>Eukaryota</taxon>
        <taxon>Viridiplantae</taxon>
        <taxon>Streptophyta</taxon>
        <taxon>Embryophyta</taxon>
        <taxon>Tracheophyta</taxon>
        <taxon>Spermatophyta</taxon>
        <taxon>Magnoliopsida</taxon>
        <taxon>eudicotyledons</taxon>
        <taxon>Gunneridae</taxon>
        <taxon>Pentapetalae</taxon>
        <taxon>rosids</taxon>
        <taxon>fabids</taxon>
        <taxon>Fabales</taxon>
        <taxon>Fabaceae</taxon>
        <taxon>Papilionoideae</taxon>
        <taxon>50 kb inversion clade</taxon>
        <taxon>genistoids sensu lato</taxon>
        <taxon>core genistoids</taxon>
        <taxon>Genisteae</taxon>
        <taxon>Lupinus</taxon>
    </lineage>
</organism>
<comment type="caution">
    <text evidence="1">The sequence shown here is derived from an EMBL/GenBank/DDBJ whole genome shotgun (WGS) entry which is preliminary data.</text>
</comment>
<protein>
    <submittedName>
        <fullName evidence="1">Putative lycopene epsilon-cyclase</fullName>
    </submittedName>
</protein>
<dbReference type="AlphaFoldDB" id="A0A6A4QF91"/>
<name>A0A6A4QF91_LUPAL</name>
<evidence type="ECO:0000313" key="2">
    <source>
        <dbReference type="Proteomes" id="UP000447434"/>
    </source>
</evidence>
<keyword evidence="2" id="KW-1185">Reference proteome</keyword>
<dbReference type="Proteomes" id="UP000447434">
    <property type="component" value="Chromosome 6"/>
</dbReference>
<dbReference type="EMBL" id="WOCE01000006">
    <property type="protein sequence ID" value="KAE9612126.1"/>
    <property type="molecule type" value="Genomic_DNA"/>
</dbReference>
<gene>
    <name evidence="1" type="ORF">Lalb_Chr06g0169641</name>
</gene>